<name>A0A5B8YZW7_CYTDA</name>
<dbReference type="PANTHER" id="PTHR43280">
    <property type="entry name" value="ARAC-FAMILY TRANSCRIPTIONAL REGULATOR"/>
    <property type="match status" value="1"/>
</dbReference>
<dbReference type="InterPro" id="IPR018062">
    <property type="entry name" value="HTH_AraC-typ_CS"/>
</dbReference>
<dbReference type="PANTHER" id="PTHR43280:SF2">
    <property type="entry name" value="HTH-TYPE TRANSCRIPTIONAL REGULATOR EXSA"/>
    <property type="match status" value="1"/>
</dbReference>
<dbReference type="PROSITE" id="PS01124">
    <property type="entry name" value="HTH_ARAC_FAMILY_2"/>
    <property type="match status" value="1"/>
</dbReference>
<evidence type="ECO:0000256" key="3">
    <source>
        <dbReference type="ARBA" id="ARBA00023163"/>
    </source>
</evidence>
<evidence type="ECO:0000313" key="6">
    <source>
        <dbReference type="Proteomes" id="UP000321555"/>
    </source>
</evidence>
<dbReference type="InterPro" id="IPR018060">
    <property type="entry name" value="HTH_AraC"/>
</dbReference>
<protein>
    <submittedName>
        <fullName evidence="5">Helix-turn-helix transcriptional regulator</fullName>
    </submittedName>
</protein>
<keyword evidence="2" id="KW-0238">DNA-binding</keyword>
<dbReference type="Gene3D" id="1.10.10.60">
    <property type="entry name" value="Homeodomain-like"/>
    <property type="match status" value="2"/>
</dbReference>
<keyword evidence="6" id="KW-1185">Reference proteome</keyword>
<dbReference type="EMBL" id="CP042593">
    <property type="protein sequence ID" value="QED46240.1"/>
    <property type="molecule type" value="Genomic_DNA"/>
</dbReference>
<dbReference type="STRING" id="1742359.GCA_001439625_04338"/>
<dbReference type="Pfam" id="PF12833">
    <property type="entry name" value="HTH_18"/>
    <property type="match status" value="1"/>
</dbReference>
<dbReference type="Proteomes" id="UP000321555">
    <property type="component" value="Chromosome"/>
</dbReference>
<evidence type="ECO:0000256" key="2">
    <source>
        <dbReference type="ARBA" id="ARBA00023125"/>
    </source>
</evidence>
<dbReference type="AlphaFoldDB" id="A0A5B8YZW7"/>
<dbReference type="InterPro" id="IPR009057">
    <property type="entry name" value="Homeodomain-like_sf"/>
</dbReference>
<sequence>MDKDLLNAVEEAIEYMKNHLEADITSEDLAAKYGYSTYHFLRAFKEVTGVTPRHFLSALRIEASKQMLTRPSNSILKSLLSIGYKSIGSYSSRFKQYVGQSPKRFKLEYEFLYQFINLYKDKKSYQMISKTSASITCHIKAPPTFKGLVFVGLFPRPIPDQKPVLGTVLHNEGTCKFDHVPNGTYYILAAAIHWSTNPMDYFILDKALRGIFDQPIEVRKDTIAEVEILLRDPQPFDPPILINLPMLLFDRDKK</sequence>
<dbReference type="SMART" id="SM00342">
    <property type="entry name" value="HTH_ARAC"/>
    <property type="match status" value="1"/>
</dbReference>
<accession>A0A5B8YZW7</accession>
<gene>
    <name evidence="5" type="ORF">FSZ17_02485</name>
</gene>
<keyword evidence="3" id="KW-0804">Transcription</keyword>
<dbReference type="KEGG" id="bda:FSZ17_02485"/>
<dbReference type="OrthoDB" id="9816344at2"/>
<evidence type="ECO:0000259" key="4">
    <source>
        <dbReference type="PROSITE" id="PS01124"/>
    </source>
</evidence>
<proteinExistence type="predicted"/>
<keyword evidence="1" id="KW-0805">Transcription regulation</keyword>
<dbReference type="GO" id="GO:0043565">
    <property type="term" value="F:sequence-specific DNA binding"/>
    <property type="evidence" value="ECO:0007669"/>
    <property type="project" value="InterPro"/>
</dbReference>
<evidence type="ECO:0000313" key="5">
    <source>
        <dbReference type="EMBL" id="QED46240.1"/>
    </source>
</evidence>
<feature type="domain" description="HTH araC/xylS-type" evidence="4">
    <location>
        <begin position="10"/>
        <end position="108"/>
    </location>
</feature>
<reference evidence="6" key="1">
    <citation type="submission" date="2019-08" db="EMBL/GenBank/DDBJ databases">
        <authorList>
            <person name="Zheng X."/>
        </authorList>
    </citation>
    <scope>NUCLEOTIDE SEQUENCE [LARGE SCALE GENOMIC DNA]</scope>
    <source>
        <strain evidence="6">FJAT-25496</strain>
    </source>
</reference>
<dbReference type="PROSITE" id="PS00041">
    <property type="entry name" value="HTH_ARAC_FAMILY_1"/>
    <property type="match status" value="1"/>
</dbReference>
<dbReference type="GO" id="GO:0003700">
    <property type="term" value="F:DNA-binding transcription factor activity"/>
    <property type="evidence" value="ECO:0007669"/>
    <property type="project" value="InterPro"/>
</dbReference>
<organism evidence="5 6">
    <name type="scientific">Cytobacillus dafuensis</name>
    <name type="common">Bacillus dafuensis</name>
    <dbReference type="NCBI Taxonomy" id="1742359"/>
    <lineage>
        <taxon>Bacteria</taxon>
        <taxon>Bacillati</taxon>
        <taxon>Bacillota</taxon>
        <taxon>Bacilli</taxon>
        <taxon>Bacillales</taxon>
        <taxon>Bacillaceae</taxon>
        <taxon>Cytobacillus</taxon>
    </lineage>
</organism>
<dbReference type="SUPFAM" id="SSF46689">
    <property type="entry name" value="Homeodomain-like"/>
    <property type="match status" value="2"/>
</dbReference>
<dbReference type="RefSeq" id="WP_057775548.1">
    <property type="nucleotide sequence ID" value="NZ_CP042593.1"/>
</dbReference>
<evidence type="ECO:0000256" key="1">
    <source>
        <dbReference type="ARBA" id="ARBA00023015"/>
    </source>
</evidence>